<dbReference type="SUPFAM" id="SSF160240">
    <property type="entry name" value="Cation efflux protein cytoplasmic domain-like"/>
    <property type="match status" value="1"/>
</dbReference>
<keyword evidence="7" id="KW-0864">Zinc transport</keyword>
<keyword evidence="6 15" id="KW-0812">Transmembrane</keyword>
<dbReference type="KEGG" id="thig:FE785_00015"/>
<dbReference type="GO" id="GO:0006882">
    <property type="term" value="P:intracellular zinc ion homeostasis"/>
    <property type="evidence" value="ECO:0007669"/>
    <property type="project" value="TreeGrafter"/>
</dbReference>
<dbReference type="GO" id="GO:0015341">
    <property type="term" value="F:zinc efflux antiporter activity"/>
    <property type="evidence" value="ECO:0007669"/>
    <property type="project" value="TreeGrafter"/>
</dbReference>
<evidence type="ECO:0000256" key="8">
    <source>
        <dbReference type="ARBA" id="ARBA00022989"/>
    </source>
</evidence>
<feature type="transmembrane region" description="Helical" evidence="15">
    <location>
        <begin position="177"/>
        <end position="194"/>
    </location>
</feature>
<feature type="transmembrane region" description="Helical" evidence="15">
    <location>
        <begin position="152"/>
        <end position="171"/>
    </location>
</feature>
<dbReference type="RefSeq" id="WP_138563174.1">
    <property type="nucleotide sequence ID" value="NZ_CP040602.1"/>
</dbReference>
<evidence type="ECO:0000259" key="16">
    <source>
        <dbReference type="Pfam" id="PF01545"/>
    </source>
</evidence>
<evidence type="ECO:0000256" key="15">
    <source>
        <dbReference type="SAM" id="Phobius"/>
    </source>
</evidence>
<dbReference type="AlphaFoldDB" id="A0A4P9K2Q0"/>
<dbReference type="Pfam" id="PF16916">
    <property type="entry name" value="ZT_dimer"/>
    <property type="match status" value="1"/>
</dbReference>
<dbReference type="SUPFAM" id="SSF161111">
    <property type="entry name" value="Cation efflux protein transmembrane domain-like"/>
    <property type="match status" value="1"/>
</dbReference>
<dbReference type="NCBIfam" id="TIGR01297">
    <property type="entry name" value="CDF"/>
    <property type="match status" value="1"/>
</dbReference>
<feature type="transmembrane region" description="Helical" evidence="15">
    <location>
        <begin position="82"/>
        <end position="100"/>
    </location>
</feature>
<dbReference type="EMBL" id="CP040602">
    <property type="protein sequence ID" value="QCU89124.1"/>
    <property type="molecule type" value="Genomic_DNA"/>
</dbReference>
<dbReference type="FunFam" id="1.20.1510.10:FF:000001">
    <property type="entry name" value="Ferrous-iron efflux pump FieF"/>
    <property type="match status" value="1"/>
</dbReference>
<dbReference type="GO" id="GO:0015086">
    <property type="term" value="F:cadmium ion transmembrane transporter activity"/>
    <property type="evidence" value="ECO:0007669"/>
    <property type="project" value="TreeGrafter"/>
</dbReference>
<keyword evidence="5" id="KW-0408">Iron</keyword>
<dbReference type="OrthoDB" id="9806522at2"/>
<feature type="domain" description="Cation efflux protein cytoplasmic" evidence="17">
    <location>
        <begin position="206"/>
        <end position="282"/>
    </location>
</feature>
<dbReference type="Pfam" id="PF01545">
    <property type="entry name" value="Cation_efflux"/>
    <property type="match status" value="1"/>
</dbReference>
<dbReference type="InterPro" id="IPR027470">
    <property type="entry name" value="Cation_efflux_CTD"/>
</dbReference>
<evidence type="ECO:0000256" key="5">
    <source>
        <dbReference type="ARBA" id="ARBA00022496"/>
    </source>
</evidence>
<comment type="similarity">
    <text evidence="2">Belongs to the cation diffusion facilitator (CDF) transporter (TC 2.A.4) family. FieF subfamily.</text>
</comment>
<evidence type="ECO:0000256" key="9">
    <source>
        <dbReference type="ARBA" id="ARBA00023136"/>
    </source>
</evidence>
<dbReference type="GO" id="GO:0015093">
    <property type="term" value="F:ferrous iron transmembrane transporter activity"/>
    <property type="evidence" value="ECO:0007669"/>
    <property type="project" value="TreeGrafter"/>
</dbReference>
<dbReference type="Proteomes" id="UP000304864">
    <property type="component" value="Chromosome"/>
</dbReference>
<gene>
    <name evidence="18" type="ORF">FE785_00015</name>
</gene>
<dbReference type="InterPro" id="IPR058533">
    <property type="entry name" value="Cation_efflux_TM"/>
</dbReference>
<keyword evidence="8 15" id="KW-1133">Transmembrane helix</keyword>
<comment type="subunit">
    <text evidence="13">Homodimer. The subunits are held together in a parallel orientation through zinc binding at the interface of the cytoplasmic domains.</text>
</comment>
<evidence type="ECO:0000256" key="1">
    <source>
        <dbReference type="ARBA" id="ARBA00004651"/>
    </source>
</evidence>
<dbReference type="FunFam" id="3.30.70.1350:FF:000002">
    <property type="entry name" value="Ferrous-iron efflux pump FieF"/>
    <property type="match status" value="1"/>
</dbReference>
<evidence type="ECO:0000256" key="2">
    <source>
        <dbReference type="ARBA" id="ARBA00010212"/>
    </source>
</evidence>
<keyword evidence="7" id="KW-0862">Zinc</keyword>
<protein>
    <recommendedName>
        <fullName evidence="14">Cation-efflux pump FieF</fullName>
    </recommendedName>
</protein>
<evidence type="ECO:0000256" key="14">
    <source>
        <dbReference type="ARBA" id="ARBA00072262"/>
    </source>
</evidence>
<evidence type="ECO:0000313" key="19">
    <source>
        <dbReference type="Proteomes" id="UP000304864"/>
    </source>
</evidence>
<feature type="transmembrane region" description="Helical" evidence="15">
    <location>
        <begin position="112"/>
        <end position="132"/>
    </location>
</feature>
<evidence type="ECO:0000256" key="10">
    <source>
        <dbReference type="ARBA" id="ARBA00035584"/>
    </source>
</evidence>
<dbReference type="InterPro" id="IPR036837">
    <property type="entry name" value="Cation_efflux_CTD_sf"/>
</dbReference>
<name>A0A4P9K2Q0_9GAMM</name>
<sequence>MKKAKLIRIATYASVLVAVLLLLLKTYAWWQTDSVSILASLLDSGLDIAASVMIAFAVYIAQQPADNEHRFGHGKAEPLASLAQSVFIGGSAVYLILYSIERLWNPQEIIDIDLGLLVMSISLLVTIVLVLFQRYVIRQTQSTAIEADSLHYLSDVLANILIIVSLLLSAYQWLDPILAILIGVWILYSAFGLGKKAGNQLLDHELPETVRQQIRTIVLATPGVQGMNDLRTYRSGPNSFVQFDLELNDHLTLVESHNIAEKVTNRLLAEFDDMDVMIHQEPVSLRHDEAHHNWGHEIQ</sequence>
<dbReference type="InterPro" id="IPR027469">
    <property type="entry name" value="Cation_efflux_TMD_sf"/>
</dbReference>
<evidence type="ECO:0000256" key="7">
    <source>
        <dbReference type="ARBA" id="ARBA00022906"/>
    </source>
</evidence>
<dbReference type="PANTHER" id="PTHR43840">
    <property type="entry name" value="MITOCHONDRIAL METAL TRANSPORTER 1-RELATED"/>
    <property type="match status" value="1"/>
</dbReference>
<evidence type="ECO:0000256" key="6">
    <source>
        <dbReference type="ARBA" id="ARBA00022692"/>
    </source>
</evidence>
<accession>A0A4P9K2Q0</accession>
<evidence type="ECO:0000256" key="12">
    <source>
        <dbReference type="ARBA" id="ARBA00050984"/>
    </source>
</evidence>
<keyword evidence="5" id="KW-0410">Iron transport</keyword>
<dbReference type="InterPro" id="IPR050291">
    <property type="entry name" value="CDF_Transporter"/>
</dbReference>
<keyword evidence="7" id="KW-0406">Ion transport</keyword>
<comment type="catalytic activity">
    <reaction evidence="11">
        <text>Zn(2+)(in) + H(+)(out) = Zn(2+)(out) + H(+)(in)</text>
        <dbReference type="Rhea" id="RHEA:28839"/>
        <dbReference type="ChEBI" id="CHEBI:15378"/>
        <dbReference type="ChEBI" id="CHEBI:29105"/>
    </reaction>
</comment>
<evidence type="ECO:0000256" key="3">
    <source>
        <dbReference type="ARBA" id="ARBA00022448"/>
    </source>
</evidence>
<keyword evidence="4" id="KW-1003">Cell membrane</keyword>
<comment type="subcellular location">
    <subcellularLocation>
        <location evidence="1">Cell membrane</location>
        <topology evidence="1">Multi-pass membrane protein</topology>
    </subcellularLocation>
</comment>
<feature type="transmembrane region" description="Helical" evidence="15">
    <location>
        <begin position="38"/>
        <end position="61"/>
    </location>
</feature>
<evidence type="ECO:0000256" key="13">
    <source>
        <dbReference type="ARBA" id="ARBA00062926"/>
    </source>
</evidence>
<comment type="catalytic activity">
    <reaction evidence="12">
        <text>Cd(2+)(in) + H(+)(out) = Cd(2+)(out) + H(+)(in)</text>
        <dbReference type="Rhea" id="RHEA:28739"/>
        <dbReference type="ChEBI" id="CHEBI:15378"/>
        <dbReference type="ChEBI" id="CHEBI:48775"/>
    </reaction>
</comment>
<keyword evidence="9 15" id="KW-0472">Membrane</keyword>
<dbReference type="Gene3D" id="1.20.1510.10">
    <property type="entry name" value="Cation efflux protein transmembrane domain"/>
    <property type="match status" value="1"/>
</dbReference>
<dbReference type="GO" id="GO:0005886">
    <property type="term" value="C:plasma membrane"/>
    <property type="evidence" value="ECO:0007669"/>
    <property type="project" value="UniProtKB-SubCell"/>
</dbReference>
<feature type="domain" description="Cation efflux protein transmembrane" evidence="16">
    <location>
        <begin position="13"/>
        <end position="202"/>
    </location>
</feature>
<dbReference type="PANTHER" id="PTHR43840:SF41">
    <property type="entry name" value="CATION-EFFLUX PUMP FIEF"/>
    <property type="match status" value="1"/>
</dbReference>
<evidence type="ECO:0000256" key="4">
    <source>
        <dbReference type="ARBA" id="ARBA00022475"/>
    </source>
</evidence>
<comment type="catalytic activity">
    <reaction evidence="10">
        <text>Fe(2+)(in) + H(+)(out) = Fe(2+)(out) + H(+)(in)</text>
        <dbReference type="Rhea" id="RHEA:29439"/>
        <dbReference type="ChEBI" id="CHEBI:15378"/>
        <dbReference type="ChEBI" id="CHEBI:29033"/>
    </reaction>
</comment>
<evidence type="ECO:0000256" key="11">
    <source>
        <dbReference type="ARBA" id="ARBA00047695"/>
    </source>
</evidence>
<dbReference type="InterPro" id="IPR002524">
    <property type="entry name" value="Cation_efflux"/>
</dbReference>
<evidence type="ECO:0000313" key="18">
    <source>
        <dbReference type="EMBL" id="QCU89124.1"/>
    </source>
</evidence>
<dbReference type="Gene3D" id="3.30.70.1350">
    <property type="entry name" value="Cation efflux protein, cytoplasmic domain"/>
    <property type="match status" value="1"/>
</dbReference>
<organism evidence="18 19">
    <name type="scientific">Thiomicrorhabdus sediminis</name>
    <dbReference type="NCBI Taxonomy" id="2580412"/>
    <lineage>
        <taxon>Bacteria</taxon>
        <taxon>Pseudomonadati</taxon>
        <taxon>Pseudomonadota</taxon>
        <taxon>Gammaproteobacteria</taxon>
        <taxon>Thiotrichales</taxon>
        <taxon>Piscirickettsiaceae</taxon>
        <taxon>Thiomicrorhabdus</taxon>
    </lineage>
</organism>
<evidence type="ECO:0000259" key="17">
    <source>
        <dbReference type="Pfam" id="PF16916"/>
    </source>
</evidence>
<proteinExistence type="inferred from homology"/>
<keyword evidence="3" id="KW-0813">Transport</keyword>
<keyword evidence="19" id="KW-1185">Reference proteome</keyword>
<reference evidence="18 19" key="1">
    <citation type="submission" date="2019-05" db="EMBL/GenBank/DDBJ databases">
        <title>Thiomicrorhabdus sediminis sp. nov, a novel sulfur-oxidizing bacterium isolated from coastal sediment.</title>
        <authorList>
            <person name="Liu X."/>
        </authorList>
    </citation>
    <scope>NUCLEOTIDE SEQUENCE [LARGE SCALE GENOMIC DNA]</scope>
    <source>
        <strain evidence="18 19">G1</strain>
    </source>
</reference>